<feature type="domain" description="F-box" evidence="2">
    <location>
        <begin position="24"/>
        <end position="58"/>
    </location>
</feature>
<dbReference type="EMBL" id="CM010720">
    <property type="protein sequence ID" value="RZC67908.1"/>
    <property type="molecule type" value="Genomic_DNA"/>
</dbReference>
<organism evidence="3 4">
    <name type="scientific">Papaver somniferum</name>
    <name type="common">Opium poppy</name>
    <dbReference type="NCBI Taxonomy" id="3469"/>
    <lineage>
        <taxon>Eukaryota</taxon>
        <taxon>Viridiplantae</taxon>
        <taxon>Streptophyta</taxon>
        <taxon>Embryophyta</taxon>
        <taxon>Tracheophyta</taxon>
        <taxon>Spermatophyta</taxon>
        <taxon>Magnoliopsida</taxon>
        <taxon>Ranunculales</taxon>
        <taxon>Papaveraceae</taxon>
        <taxon>Papaveroideae</taxon>
        <taxon>Papaver</taxon>
    </lineage>
</organism>
<dbReference type="InterPro" id="IPR036047">
    <property type="entry name" value="F-box-like_dom_sf"/>
</dbReference>
<dbReference type="PANTHER" id="PTHR32212">
    <property type="entry name" value="CYCLIN-LIKE F-BOX"/>
    <property type="match status" value="1"/>
</dbReference>
<keyword evidence="4" id="KW-1185">Reference proteome</keyword>
<dbReference type="InterPro" id="IPR053781">
    <property type="entry name" value="F-box_AtFBL13-like"/>
</dbReference>
<evidence type="ECO:0000259" key="2">
    <source>
        <dbReference type="Pfam" id="PF00646"/>
    </source>
</evidence>
<sequence length="145" mass="16436">MTESTNKRTRNNMEEEGVGGEDRISRLPEPIIHHILTLLPTKCAFSTTILSKGWNNLWITSVPVDVIPKSVEKLCNVKLLKLSDSVFEDLNASFSHDPQKNSFSCTGMSIDYQHCTFIGSQSGEICDLDRLQLFRNLYRFHPFSG</sequence>
<dbReference type="SUPFAM" id="SSF81383">
    <property type="entry name" value="F-box domain"/>
    <property type="match status" value="1"/>
</dbReference>
<reference evidence="3 4" key="1">
    <citation type="journal article" date="2018" name="Science">
        <title>The opium poppy genome and morphinan production.</title>
        <authorList>
            <person name="Guo L."/>
            <person name="Winzer T."/>
            <person name="Yang X."/>
            <person name="Li Y."/>
            <person name="Ning Z."/>
            <person name="He Z."/>
            <person name="Teodor R."/>
            <person name="Lu Y."/>
            <person name="Bowser T.A."/>
            <person name="Graham I.A."/>
            <person name="Ye K."/>
        </authorList>
    </citation>
    <scope>NUCLEOTIDE SEQUENCE [LARGE SCALE GENOMIC DNA]</scope>
    <source>
        <strain evidence="4">cv. HN1</strain>
        <tissue evidence="3">Leaves</tissue>
    </source>
</reference>
<protein>
    <recommendedName>
        <fullName evidence="2">F-box domain-containing protein</fullName>
    </recommendedName>
</protein>
<accession>A0A4Y7K7E8</accession>
<dbReference type="Proteomes" id="UP000316621">
    <property type="component" value="Chromosome 6"/>
</dbReference>
<feature type="region of interest" description="Disordered" evidence="1">
    <location>
        <begin position="1"/>
        <end position="23"/>
    </location>
</feature>
<dbReference type="AlphaFoldDB" id="A0A4Y7K7E8"/>
<dbReference type="Gramene" id="RZC67908">
    <property type="protein sequence ID" value="RZC67908"/>
    <property type="gene ID" value="C5167_011593"/>
</dbReference>
<dbReference type="CDD" id="cd22160">
    <property type="entry name" value="F-box_AtFBL13-like"/>
    <property type="match status" value="1"/>
</dbReference>
<gene>
    <name evidence="3" type="ORF">C5167_011593</name>
</gene>
<dbReference type="InterPro" id="IPR001810">
    <property type="entry name" value="F-box_dom"/>
</dbReference>
<dbReference type="Pfam" id="PF00646">
    <property type="entry name" value="F-box"/>
    <property type="match status" value="1"/>
</dbReference>
<name>A0A4Y7K7E8_PAPSO</name>
<evidence type="ECO:0000313" key="3">
    <source>
        <dbReference type="EMBL" id="RZC67908.1"/>
    </source>
</evidence>
<proteinExistence type="predicted"/>
<dbReference type="PANTHER" id="PTHR32212:SF234">
    <property type="entry name" value="F-BOX_LRR-REPEAT PROTEIN 13-LIKE"/>
    <property type="match status" value="1"/>
</dbReference>
<evidence type="ECO:0000256" key="1">
    <source>
        <dbReference type="SAM" id="MobiDB-lite"/>
    </source>
</evidence>
<evidence type="ECO:0000313" key="4">
    <source>
        <dbReference type="Proteomes" id="UP000316621"/>
    </source>
</evidence>